<evidence type="ECO:0000313" key="3">
    <source>
        <dbReference type="Proteomes" id="UP000002313"/>
    </source>
</evidence>
<keyword evidence="1" id="KW-0812">Transmembrane</keyword>
<dbReference type="OrthoDB" id="2191777at2759"/>
<dbReference type="HOGENOM" id="CLU_2413254_0_0_1"/>
<evidence type="ECO:0000313" key="2">
    <source>
        <dbReference type="EMBL" id="AHL30086.1"/>
    </source>
</evidence>
<reference evidence="2 3" key="1">
    <citation type="journal article" date="2010" name="Nat. Commun.">
        <title>The complete sequence of the smallest known nuclear genome from the microsporidian Encephalitozoon intestinalis.</title>
        <authorList>
            <person name="Corradi N."/>
            <person name="Pombert J.-F."/>
            <person name="Farinelli L."/>
            <person name="Didier E.S."/>
            <person name="Keeling P.J."/>
        </authorList>
    </citation>
    <scope>NUCLEOTIDE SEQUENCE [LARGE SCALE GENOMIC DNA]</scope>
    <source>
        <strain evidence="2 3">ATCC 50506</strain>
    </source>
</reference>
<evidence type="ECO:0000256" key="1">
    <source>
        <dbReference type="SAM" id="Phobius"/>
    </source>
</evidence>
<dbReference type="AlphaFoldDB" id="W8PGM9"/>
<dbReference type="GeneID" id="20314017"/>
<dbReference type="RefSeq" id="XP_009161831.1">
    <property type="nucleotide sequence ID" value="XM_009163567.1"/>
</dbReference>
<gene>
    <name evidence="2" type="ORF">Eint_040085</name>
</gene>
<dbReference type="KEGG" id="ein:Eint_040085"/>
<proteinExistence type="predicted"/>
<name>W8PGM9_ENCIT</name>
<keyword evidence="3" id="KW-1185">Reference proteome</keyword>
<sequence>MEVLKITSTCLFVVGLGVPKYFRNKALVLFVSTFMAVALFYIGFGKEILNFIINRNIGVLSIGFACFNLAALFMGCWLSCIIHETISALCSF</sequence>
<protein>
    <submittedName>
        <fullName evidence="2">Uncharacterized protein</fullName>
    </submittedName>
</protein>
<dbReference type="Proteomes" id="UP000002313">
    <property type="component" value="Chromosome IV"/>
</dbReference>
<keyword evidence="1" id="KW-0472">Membrane</keyword>
<dbReference type="EMBL" id="CP001945">
    <property type="protein sequence ID" value="AHL30086.1"/>
    <property type="molecule type" value="Genomic_DNA"/>
</dbReference>
<keyword evidence="1" id="KW-1133">Transmembrane helix</keyword>
<reference evidence="2 3" key="2">
    <citation type="journal article" date="2012" name="Proc. Natl. Acad. Sci. U.S.A.">
        <title>Gain and loss of multiple functionally related, horizontally transferred genes in the reduced genomes of two microsporidian parasites.</title>
        <authorList>
            <person name="Pombert J.-F."/>
            <person name="Selman M."/>
            <person name="Burki F."/>
            <person name="Bardell F.T."/>
            <person name="Farinelli L."/>
            <person name="Solter L.F."/>
            <person name="Whitman D.W."/>
            <person name="Weiss L.M."/>
            <person name="Corradi N."/>
            <person name="Keeling P.J."/>
        </authorList>
    </citation>
    <scope>NUCLEOTIDE SEQUENCE [LARGE SCALE GENOMIC DNA]</scope>
    <source>
        <strain evidence="2 3">ATCC 50506</strain>
    </source>
</reference>
<accession>W8PGM9</accession>
<organism evidence="2 3">
    <name type="scientific">Encephalitozoon intestinalis (strain ATCC 50506)</name>
    <name type="common">Microsporidian parasite</name>
    <name type="synonym">Septata intestinalis</name>
    <dbReference type="NCBI Taxonomy" id="876142"/>
    <lineage>
        <taxon>Eukaryota</taxon>
        <taxon>Fungi</taxon>
        <taxon>Fungi incertae sedis</taxon>
        <taxon>Microsporidia</taxon>
        <taxon>Unikaryonidae</taxon>
        <taxon>Encephalitozoon</taxon>
    </lineage>
</organism>
<dbReference type="VEuPathDB" id="MicrosporidiaDB:Eint_040085"/>
<feature type="transmembrane region" description="Helical" evidence="1">
    <location>
        <begin position="57"/>
        <end position="82"/>
    </location>
</feature>
<feature type="transmembrane region" description="Helical" evidence="1">
    <location>
        <begin position="26"/>
        <end position="45"/>
    </location>
</feature>